<evidence type="ECO:0000313" key="6">
    <source>
        <dbReference type="EMBL" id="RHZ87100.1"/>
    </source>
</evidence>
<comment type="similarity">
    <text evidence="2">Belongs to the glycosyl hydrolases 36 family.</text>
</comment>
<dbReference type="PANTHER" id="PTHR31268">
    <property type="match status" value="1"/>
</dbReference>
<evidence type="ECO:0000256" key="2">
    <source>
        <dbReference type="ARBA" id="ARBA00007240"/>
    </source>
</evidence>
<accession>A0A397JRI8</accession>
<dbReference type="Gene3D" id="3.20.20.70">
    <property type="entry name" value="Aldolase class I"/>
    <property type="match status" value="1"/>
</dbReference>
<dbReference type="InterPro" id="IPR017853">
    <property type="entry name" value="GH"/>
</dbReference>
<evidence type="ECO:0000256" key="3">
    <source>
        <dbReference type="ARBA" id="ARBA00023277"/>
    </source>
</evidence>
<dbReference type="PANTHER" id="PTHR31268:SF32">
    <property type="entry name" value="GALACTINOL--SUCROSE GALACTOSYLTRANSFERASE 2-RELATED"/>
    <property type="match status" value="1"/>
</dbReference>
<protein>
    <submittedName>
        <fullName evidence="6">Uncharacterized protein</fullName>
    </submittedName>
</protein>
<comment type="catalytic activity">
    <reaction evidence="1">
        <text>Hydrolysis of terminal, non-reducing alpha-D-galactose residues in alpha-D-galactosides, including galactose oligosaccharides, galactomannans and galactolipids.</text>
        <dbReference type="EC" id="3.2.1.22"/>
    </reaction>
</comment>
<name>A0A397JRI8_9GLOM</name>
<feature type="compositionally biased region" description="Acidic residues" evidence="5">
    <location>
        <begin position="746"/>
        <end position="757"/>
    </location>
</feature>
<evidence type="ECO:0000256" key="4">
    <source>
        <dbReference type="ARBA" id="ARBA00049426"/>
    </source>
</evidence>
<dbReference type="OrthoDB" id="4664297at2759"/>
<dbReference type="InterPro" id="IPR008811">
    <property type="entry name" value="Glycosyl_hydrolases_36"/>
</dbReference>
<sequence length="817" mass="97045">MNKMFDNIPNEVVIRILSEVRQIVRIREFIIFRSVCKKWHNLVSVIIEDEMLSYKDKWGFRVFPYMSPKYFELKVTNYYYDNSDDDDRKGRVLCFTFDGKQEIWIDEGIILMDVLKDQNIKISCKFQENLIIIEIIMKIFVHPNLLTTTFVHRPNKITFTVWILNDLYDNSFAYPQKLSVQLWSNLTRKQWTNIELIEIRDDDDNNNNKFIVGFENNRNYRVFELNLPTLDINEGWYEFCFRFRRVMEGYEEDWKWINTFKENGIIFISDSKINNNHHNNNHIYNNININYDGGGEDNIKNIFGDNNDIFGEDDDNVKYYRIQENIECWIINKESKFINGQSDCHFIGNIKNLIRFFGLQRISVYWMAPITGTHELGIKNKDVLYLIIQQSTGHYVVFIPLTFNDCTSCFRSDDQGNLLFVTKNFSGKDVFSKFIIGRGINNNNNDPYKISKVCMDFLVKEKVLEGNNNKGKEKKLGGIKNQKKKKRRKSILLEFIEGGEESKARESIIKSLQEDLNRNDNLAYYDKLGYCTWNAFYENVNQQDVLNVLESLDTSGIRVGYVILDDGWQRVNQSHKTLQSFEANEKFPNGLKSLIQNIKERYFYLKQFGVWHPIWGYWNGIDLNSNNSNSFDLYQFEQISQDDNNHNLIISNGDDKSIHIITSKFIKSFYDDFYKYLSSQGVNLIKADHLASFDSIKSNEIEHIQWWKDYLEALRKGSRKYFKNRIIYCMSHSPQIMQEILMKDNDYEEDEEEENKDGEEKNKDEEVAEEEDIDKYKPILRNSDDFFPHVYDSHPWHIYVNTMNNIWTSLLNCIPDW</sequence>
<dbReference type="Proteomes" id="UP000266861">
    <property type="component" value="Unassembled WGS sequence"/>
</dbReference>
<keyword evidence="7" id="KW-1185">Reference proteome</keyword>
<organism evidence="6 7">
    <name type="scientific">Diversispora epigaea</name>
    <dbReference type="NCBI Taxonomy" id="1348612"/>
    <lineage>
        <taxon>Eukaryota</taxon>
        <taxon>Fungi</taxon>
        <taxon>Fungi incertae sedis</taxon>
        <taxon>Mucoromycota</taxon>
        <taxon>Glomeromycotina</taxon>
        <taxon>Glomeromycetes</taxon>
        <taxon>Diversisporales</taxon>
        <taxon>Diversisporaceae</taxon>
        <taxon>Diversispora</taxon>
    </lineage>
</organism>
<proteinExistence type="inferred from homology"/>
<dbReference type="STRING" id="1348612.A0A397JRI8"/>
<comment type="catalytic activity">
    <reaction evidence="4">
        <text>alpha-D-galactosyl-(1-&gt;3)-1D-myo-inositol + sucrose = raffinose + myo-inositol</text>
        <dbReference type="Rhea" id="RHEA:20161"/>
        <dbReference type="ChEBI" id="CHEBI:16634"/>
        <dbReference type="ChEBI" id="CHEBI:17268"/>
        <dbReference type="ChEBI" id="CHEBI:17505"/>
        <dbReference type="ChEBI" id="CHEBI:17992"/>
        <dbReference type="EC" id="2.4.1.82"/>
    </reaction>
</comment>
<evidence type="ECO:0000256" key="5">
    <source>
        <dbReference type="SAM" id="MobiDB-lite"/>
    </source>
</evidence>
<dbReference type="GO" id="GO:0004557">
    <property type="term" value="F:alpha-galactosidase activity"/>
    <property type="evidence" value="ECO:0007669"/>
    <property type="project" value="UniProtKB-EC"/>
</dbReference>
<dbReference type="Pfam" id="PF05691">
    <property type="entry name" value="Raffinose_syn"/>
    <property type="match status" value="2"/>
</dbReference>
<dbReference type="AlphaFoldDB" id="A0A397JRI8"/>
<feature type="region of interest" description="Disordered" evidence="5">
    <location>
        <begin position="746"/>
        <end position="774"/>
    </location>
</feature>
<keyword evidence="3" id="KW-0119">Carbohydrate metabolism</keyword>
<gene>
    <name evidence="6" type="ORF">Glove_40g14</name>
</gene>
<evidence type="ECO:0000256" key="1">
    <source>
        <dbReference type="ARBA" id="ARBA00001255"/>
    </source>
</evidence>
<reference evidence="6 7" key="1">
    <citation type="submission" date="2018-08" db="EMBL/GenBank/DDBJ databases">
        <title>Genome and evolution of the arbuscular mycorrhizal fungus Diversispora epigaea (formerly Glomus versiforme) and its bacterial endosymbionts.</title>
        <authorList>
            <person name="Sun X."/>
            <person name="Fei Z."/>
            <person name="Harrison M."/>
        </authorList>
    </citation>
    <scope>NUCLEOTIDE SEQUENCE [LARGE SCALE GENOMIC DNA]</scope>
    <source>
        <strain evidence="6 7">IT104</strain>
    </source>
</reference>
<dbReference type="SUPFAM" id="SSF51445">
    <property type="entry name" value="(Trans)glycosidases"/>
    <property type="match status" value="1"/>
</dbReference>
<evidence type="ECO:0000313" key="7">
    <source>
        <dbReference type="Proteomes" id="UP000266861"/>
    </source>
</evidence>
<comment type="caution">
    <text evidence="6">The sequence shown here is derived from an EMBL/GenBank/DDBJ whole genome shotgun (WGS) entry which is preliminary data.</text>
</comment>
<dbReference type="GO" id="GO:0047274">
    <property type="term" value="F:galactinol-sucrose galactosyltransferase activity"/>
    <property type="evidence" value="ECO:0007669"/>
    <property type="project" value="UniProtKB-EC"/>
</dbReference>
<dbReference type="EMBL" id="PQFF01000038">
    <property type="protein sequence ID" value="RHZ87100.1"/>
    <property type="molecule type" value="Genomic_DNA"/>
</dbReference>
<dbReference type="InterPro" id="IPR013785">
    <property type="entry name" value="Aldolase_TIM"/>
</dbReference>